<dbReference type="GO" id="GO:0016787">
    <property type="term" value="F:hydrolase activity"/>
    <property type="evidence" value="ECO:0007669"/>
    <property type="project" value="UniProtKB-KW"/>
</dbReference>
<name>A0A1H4FW77_9GAMM</name>
<comment type="similarity">
    <text evidence="4">Belongs to the cyclic nucleotide phosphodiesterase class-III family.</text>
</comment>
<dbReference type="EMBL" id="FNRJ01000013">
    <property type="protein sequence ID" value="SEB01576.1"/>
    <property type="molecule type" value="Genomic_DNA"/>
</dbReference>
<keyword evidence="7" id="KW-1185">Reference proteome</keyword>
<keyword evidence="2" id="KW-0378">Hydrolase</keyword>
<evidence type="ECO:0000313" key="7">
    <source>
        <dbReference type="Proteomes" id="UP000242469"/>
    </source>
</evidence>
<keyword evidence="3" id="KW-0408">Iron</keyword>
<dbReference type="AlphaFoldDB" id="A0A1H4FW77"/>
<dbReference type="PANTHER" id="PTHR42988">
    <property type="entry name" value="PHOSPHOHYDROLASE"/>
    <property type="match status" value="1"/>
</dbReference>
<evidence type="ECO:0000256" key="1">
    <source>
        <dbReference type="ARBA" id="ARBA00022723"/>
    </source>
</evidence>
<dbReference type="GO" id="GO:0046872">
    <property type="term" value="F:metal ion binding"/>
    <property type="evidence" value="ECO:0007669"/>
    <property type="project" value="UniProtKB-KW"/>
</dbReference>
<keyword evidence="1" id="KW-0479">Metal-binding</keyword>
<reference evidence="7" key="1">
    <citation type="submission" date="2016-10" db="EMBL/GenBank/DDBJ databases">
        <authorList>
            <person name="Varghese N."/>
            <person name="Submissions S."/>
        </authorList>
    </citation>
    <scope>NUCLEOTIDE SEQUENCE [LARGE SCALE GENOMIC DNA]</scope>
    <source>
        <strain evidence="7">DSM 11526</strain>
    </source>
</reference>
<feature type="domain" description="Calcineurin-like phosphoesterase" evidence="5">
    <location>
        <begin position="1"/>
        <end position="190"/>
    </location>
</feature>
<dbReference type="Proteomes" id="UP000242469">
    <property type="component" value="Unassembled WGS sequence"/>
</dbReference>
<dbReference type="PANTHER" id="PTHR42988:SF2">
    <property type="entry name" value="CYCLIC NUCLEOTIDE PHOSPHODIESTERASE CBUA0032-RELATED"/>
    <property type="match status" value="1"/>
</dbReference>
<dbReference type="STRING" id="1122198.SAMN02745729_11319"/>
<dbReference type="Gene3D" id="3.60.21.10">
    <property type="match status" value="1"/>
</dbReference>
<evidence type="ECO:0000256" key="2">
    <source>
        <dbReference type="ARBA" id="ARBA00022801"/>
    </source>
</evidence>
<protein>
    <submittedName>
        <fullName evidence="6">3',5'-cyclic AMP phosphodiesterase CpdA</fullName>
    </submittedName>
</protein>
<evidence type="ECO:0000256" key="3">
    <source>
        <dbReference type="ARBA" id="ARBA00023004"/>
    </source>
</evidence>
<evidence type="ECO:0000313" key="6">
    <source>
        <dbReference type="EMBL" id="SEB01576.1"/>
    </source>
</evidence>
<dbReference type="InterPro" id="IPR029052">
    <property type="entry name" value="Metallo-depent_PP-like"/>
</dbReference>
<accession>A0A1H4FW77</accession>
<proteinExistence type="inferred from homology"/>
<gene>
    <name evidence="6" type="ORF">SAMN02745729_11319</name>
</gene>
<dbReference type="InterPro" id="IPR004843">
    <property type="entry name" value="Calcineurin-like_PHP"/>
</dbReference>
<dbReference type="SUPFAM" id="SSF56300">
    <property type="entry name" value="Metallo-dependent phosphatases"/>
    <property type="match status" value="1"/>
</dbReference>
<evidence type="ECO:0000259" key="5">
    <source>
        <dbReference type="Pfam" id="PF00149"/>
    </source>
</evidence>
<dbReference type="Pfam" id="PF00149">
    <property type="entry name" value="Metallophos"/>
    <property type="match status" value="1"/>
</dbReference>
<evidence type="ECO:0000256" key="4">
    <source>
        <dbReference type="ARBA" id="ARBA00025742"/>
    </source>
</evidence>
<dbReference type="InterPro" id="IPR050884">
    <property type="entry name" value="CNP_phosphodiesterase-III"/>
</dbReference>
<dbReference type="RefSeq" id="WP_217633019.1">
    <property type="nucleotide sequence ID" value="NZ_FNRJ01000013.1"/>
</dbReference>
<organism evidence="6 7">
    <name type="scientific">Marinobacterium iners DSM 11526</name>
    <dbReference type="NCBI Taxonomy" id="1122198"/>
    <lineage>
        <taxon>Bacteria</taxon>
        <taxon>Pseudomonadati</taxon>
        <taxon>Pseudomonadota</taxon>
        <taxon>Gammaproteobacteria</taxon>
        <taxon>Oceanospirillales</taxon>
        <taxon>Oceanospirillaceae</taxon>
        <taxon>Marinobacterium</taxon>
    </lineage>
</organism>
<sequence length="271" mass="30519">MRLIQLSDLHFGTERPEVIEALTATICNLQPDLVLLSGDITQRARRGQFRRCESFLAQLPAAPVLAVPGNHDIPLFNLWQRFWAPYAHFRSSFGPNLAPEYTDADLLVIGVNTTRPDRHVDGCFQPEMVAHVEQRLRRSSASLKIVMGHHPVDRVLESDERNVAEGAEAAVRQWSDAGMVLYLGGHIHYPFCAPLERRYPGVHSECWTAQAGTAISRRVRDGKPNSFNLIEWQSLRRQLQLERWDYSSSSSNGFGCAEAFQLPLRGESSSV</sequence>